<evidence type="ECO:0000313" key="2">
    <source>
        <dbReference type="Proteomes" id="UP000270296"/>
    </source>
</evidence>
<gene>
    <name evidence="1" type="ORF">SBAD_LOCUS10829</name>
</gene>
<dbReference type="WBParaSite" id="SBAD_0001120501-mRNA-1">
    <property type="protein sequence ID" value="SBAD_0001120501-mRNA-1"/>
    <property type="gene ID" value="SBAD_0001120501"/>
</dbReference>
<evidence type="ECO:0000313" key="3">
    <source>
        <dbReference type="WBParaSite" id="SBAD_0001120501-mRNA-1"/>
    </source>
</evidence>
<reference evidence="3" key="1">
    <citation type="submission" date="2016-06" db="UniProtKB">
        <authorList>
            <consortium name="WormBaseParasite"/>
        </authorList>
    </citation>
    <scope>IDENTIFICATION</scope>
</reference>
<protein>
    <submittedName>
        <fullName evidence="3">RNase H domain-containing protein</fullName>
    </submittedName>
</protein>
<sequence>MATAFDFCSFTASSGHSFTCVLFVFECGDVCYLSIGRNNDTMMLSFPVMVSVYPPREDNYGWGYVDLLCLKNDHPVVVALVRQDGEWATECSNHCRIAFLFSLIILEKLWQAVDEKRRSNHVSLEMEYSCPGQIFQRALLHLRVKKSCDVDQIPPESSDECQGVELAVSLFVREYVPLKSALVPSDSDFVIHSIFEGTGLSCWRIDSFSQSVTGFLPDPVDNHRNVSTLLLGIAVLYQRPLKAVLMLVDREFVVRGYSVK</sequence>
<dbReference type="Proteomes" id="UP000270296">
    <property type="component" value="Unassembled WGS sequence"/>
</dbReference>
<accession>A0A183J4N1</accession>
<dbReference type="AlphaFoldDB" id="A0A183J4N1"/>
<evidence type="ECO:0000313" key="1">
    <source>
        <dbReference type="EMBL" id="VDP34929.1"/>
    </source>
</evidence>
<keyword evidence="2" id="KW-1185">Reference proteome</keyword>
<proteinExistence type="predicted"/>
<dbReference type="EMBL" id="UZAM01014631">
    <property type="protein sequence ID" value="VDP34929.1"/>
    <property type="molecule type" value="Genomic_DNA"/>
</dbReference>
<reference evidence="1 2" key="2">
    <citation type="submission" date="2018-11" db="EMBL/GenBank/DDBJ databases">
        <authorList>
            <consortium name="Pathogen Informatics"/>
        </authorList>
    </citation>
    <scope>NUCLEOTIDE SEQUENCE [LARGE SCALE GENOMIC DNA]</scope>
</reference>
<name>A0A183J4N1_9BILA</name>
<organism evidence="3">
    <name type="scientific">Soboliphyme baturini</name>
    <dbReference type="NCBI Taxonomy" id="241478"/>
    <lineage>
        <taxon>Eukaryota</taxon>
        <taxon>Metazoa</taxon>
        <taxon>Ecdysozoa</taxon>
        <taxon>Nematoda</taxon>
        <taxon>Enoplea</taxon>
        <taxon>Dorylaimia</taxon>
        <taxon>Dioctophymatida</taxon>
        <taxon>Dioctophymatoidea</taxon>
        <taxon>Soboliphymatidae</taxon>
        <taxon>Soboliphyme</taxon>
    </lineage>
</organism>